<name>A0AAD5GXY5_9CHLO</name>
<organism evidence="3 4">
    <name type="scientific">Chlorella ohadii</name>
    <dbReference type="NCBI Taxonomy" id="2649997"/>
    <lineage>
        <taxon>Eukaryota</taxon>
        <taxon>Viridiplantae</taxon>
        <taxon>Chlorophyta</taxon>
        <taxon>core chlorophytes</taxon>
        <taxon>Trebouxiophyceae</taxon>
        <taxon>Chlorellales</taxon>
        <taxon>Chlorellaceae</taxon>
        <taxon>Chlorella clade</taxon>
        <taxon>Chlorella</taxon>
    </lineage>
</organism>
<keyword evidence="4" id="KW-1185">Reference proteome</keyword>
<feature type="compositionally biased region" description="Low complexity" evidence="1">
    <location>
        <begin position="196"/>
        <end position="278"/>
    </location>
</feature>
<evidence type="ECO:0000256" key="2">
    <source>
        <dbReference type="SAM" id="SignalP"/>
    </source>
</evidence>
<protein>
    <submittedName>
        <fullName evidence="3">Uncharacterized protein</fullName>
    </submittedName>
</protein>
<feature type="compositionally biased region" description="Basic and acidic residues" evidence="1">
    <location>
        <begin position="30"/>
        <end position="52"/>
    </location>
</feature>
<feature type="region of interest" description="Disordered" evidence="1">
    <location>
        <begin position="25"/>
        <end position="52"/>
    </location>
</feature>
<sequence length="278" mass="30807">MAGSPPWFAWLSGLVSGLWSPAPVPGSHEAGLEEHRVGARLDRERRKPPGQRDEELIHALRLDYRRRQLANLEAKVARRARTAAAYEQPAARECCAANGWVRSRMAASWWAAHDYGCQLLEQTKEELAAAEARRPPVLVAQPALHLDLPAALQQPPPRLDMCSACARRIQQAELNEQSIREHEAYLLNSNRRRGLRPASAAASQEAAGRAPAAADVAVADAQAQSQQGPQQQQHAQQQHVPPQQQQGQQQHVPPQQQQGQQQGQQQQEQQRQEQAVSC</sequence>
<feature type="region of interest" description="Disordered" evidence="1">
    <location>
        <begin position="192"/>
        <end position="278"/>
    </location>
</feature>
<evidence type="ECO:0000256" key="1">
    <source>
        <dbReference type="SAM" id="MobiDB-lite"/>
    </source>
</evidence>
<accession>A0AAD5GXY5</accession>
<proteinExistence type="predicted"/>
<reference evidence="3" key="1">
    <citation type="submission" date="2020-11" db="EMBL/GenBank/DDBJ databases">
        <title>Chlorella ohadii genome sequencing and assembly.</title>
        <authorList>
            <person name="Murik O."/>
            <person name="Treves H."/>
            <person name="Kedem I."/>
            <person name="Shotland Y."/>
            <person name="Kaplan A."/>
        </authorList>
    </citation>
    <scope>NUCLEOTIDE SEQUENCE</scope>
    <source>
        <strain evidence="3">1</strain>
    </source>
</reference>
<evidence type="ECO:0000313" key="4">
    <source>
        <dbReference type="Proteomes" id="UP001205105"/>
    </source>
</evidence>
<comment type="caution">
    <text evidence="3">The sequence shown here is derived from an EMBL/GenBank/DDBJ whole genome shotgun (WGS) entry which is preliminary data.</text>
</comment>
<dbReference type="AlphaFoldDB" id="A0AAD5GXY5"/>
<dbReference type="EMBL" id="JADXDR010000175">
    <property type="protein sequence ID" value="KAI7836811.1"/>
    <property type="molecule type" value="Genomic_DNA"/>
</dbReference>
<keyword evidence="2" id="KW-0732">Signal</keyword>
<dbReference type="Proteomes" id="UP001205105">
    <property type="component" value="Unassembled WGS sequence"/>
</dbReference>
<gene>
    <name evidence="3" type="ORF">COHA_009355</name>
</gene>
<evidence type="ECO:0000313" key="3">
    <source>
        <dbReference type="EMBL" id="KAI7836811.1"/>
    </source>
</evidence>
<feature type="chain" id="PRO_5042225359" evidence="2">
    <location>
        <begin position="18"/>
        <end position="278"/>
    </location>
</feature>
<feature type="signal peptide" evidence="2">
    <location>
        <begin position="1"/>
        <end position="17"/>
    </location>
</feature>